<dbReference type="EMBL" id="QASA01000001">
    <property type="protein sequence ID" value="RDC63222.1"/>
    <property type="molecule type" value="Genomic_DNA"/>
</dbReference>
<evidence type="ECO:0008006" key="3">
    <source>
        <dbReference type="Google" id="ProtNLM"/>
    </source>
</evidence>
<dbReference type="SUPFAM" id="SSF142906">
    <property type="entry name" value="YjbR-like"/>
    <property type="match status" value="1"/>
</dbReference>
<dbReference type="OrthoDB" id="9789813at2"/>
<name>A0A369QFL8_9BACT</name>
<evidence type="ECO:0000313" key="2">
    <source>
        <dbReference type="Proteomes" id="UP000253919"/>
    </source>
</evidence>
<sequence>MNIEDFRDHCLSKPGVTEETPFGDNTLVFKVGGKIFALADIIEFSSINLKCDPVKALELRENFEEVQPGYHMNKKHWNTVAIKGNLSNTILQEWIDHSYTLVLNNLPRSQRLTLNVPSQ</sequence>
<accession>A0A369QFL8</accession>
<dbReference type="Proteomes" id="UP000253919">
    <property type="component" value="Unassembled WGS sequence"/>
</dbReference>
<dbReference type="AlphaFoldDB" id="A0A369QFL8"/>
<reference evidence="1 2" key="1">
    <citation type="submission" date="2018-04" db="EMBL/GenBank/DDBJ databases">
        <title>Adhaeribacter sp. HMF7616 genome sequencing and assembly.</title>
        <authorList>
            <person name="Kang H."/>
            <person name="Kang J."/>
            <person name="Cha I."/>
            <person name="Kim H."/>
            <person name="Joh K."/>
        </authorList>
    </citation>
    <scope>NUCLEOTIDE SEQUENCE [LARGE SCALE GENOMIC DNA]</scope>
    <source>
        <strain evidence="1 2">HMF7616</strain>
    </source>
</reference>
<dbReference type="InterPro" id="IPR038056">
    <property type="entry name" value="YjbR-like_sf"/>
</dbReference>
<gene>
    <name evidence="1" type="ORF">AHMF7616_01823</name>
</gene>
<keyword evidence="2" id="KW-1185">Reference proteome</keyword>
<dbReference type="RefSeq" id="WP_115372561.1">
    <property type="nucleotide sequence ID" value="NZ_QASA01000001.1"/>
</dbReference>
<proteinExistence type="predicted"/>
<organism evidence="1 2">
    <name type="scientific">Adhaeribacter pallidiroseus</name>
    <dbReference type="NCBI Taxonomy" id="2072847"/>
    <lineage>
        <taxon>Bacteria</taxon>
        <taxon>Pseudomonadati</taxon>
        <taxon>Bacteroidota</taxon>
        <taxon>Cytophagia</taxon>
        <taxon>Cytophagales</taxon>
        <taxon>Hymenobacteraceae</taxon>
        <taxon>Adhaeribacter</taxon>
    </lineage>
</organism>
<dbReference type="InterPro" id="IPR007351">
    <property type="entry name" value="YjbR"/>
</dbReference>
<dbReference type="Pfam" id="PF04237">
    <property type="entry name" value="YjbR"/>
    <property type="match status" value="1"/>
</dbReference>
<dbReference type="PANTHER" id="PTHR35145:SF1">
    <property type="entry name" value="CYTOPLASMIC PROTEIN"/>
    <property type="match status" value="1"/>
</dbReference>
<dbReference type="PANTHER" id="PTHR35145">
    <property type="entry name" value="CYTOPLASMIC PROTEIN-RELATED"/>
    <property type="match status" value="1"/>
</dbReference>
<dbReference type="Gene3D" id="3.90.1150.30">
    <property type="match status" value="1"/>
</dbReference>
<comment type="caution">
    <text evidence="1">The sequence shown here is derived from an EMBL/GenBank/DDBJ whole genome shotgun (WGS) entry which is preliminary data.</text>
</comment>
<protein>
    <recommendedName>
        <fullName evidence="3">MmcQ-like protein</fullName>
    </recommendedName>
</protein>
<dbReference type="InterPro" id="IPR058532">
    <property type="entry name" value="YjbR/MT2646/Rv2570-like"/>
</dbReference>
<evidence type="ECO:0000313" key="1">
    <source>
        <dbReference type="EMBL" id="RDC63222.1"/>
    </source>
</evidence>